<proteinExistence type="predicted"/>
<dbReference type="AlphaFoldDB" id="W6YZ94"/>
<dbReference type="GeneID" id="19119099"/>
<dbReference type="HOGENOM" id="CLU_204100_0_0_1"/>
<accession>W6YZ94</accession>
<reference evidence="1 2" key="1">
    <citation type="journal article" date="2013" name="PLoS Genet.">
        <title>Comparative genome structure, secondary metabolite, and effector coding capacity across Cochliobolus pathogens.</title>
        <authorList>
            <person name="Condon B.J."/>
            <person name="Leng Y."/>
            <person name="Wu D."/>
            <person name="Bushley K.E."/>
            <person name="Ohm R.A."/>
            <person name="Otillar R."/>
            <person name="Martin J."/>
            <person name="Schackwitz W."/>
            <person name="Grimwood J."/>
            <person name="MohdZainudin N."/>
            <person name="Xue C."/>
            <person name="Wang R."/>
            <person name="Manning V.A."/>
            <person name="Dhillon B."/>
            <person name="Tu Z.J."/>
            <person name="Steffenson B.J."/>
            <person name="Salamov A."/>
            <person name="Sun H."/>
            <person name="Lowry S."/>
            <person name="LaButti K."/>
            <person name="Han J."/>
            <person name="Copeland A."/>
            <person name="Lindquist E."/>
            <person name="Barry K."/>
            <person name="Schmutz J."/>
            <person name="Baker S.E."/>
            <person name="Ciuffetti L.M."/>
            <person name="Grigoriev I.V."/>
            <person name="Zhong S."/>
            <person name="Turgeon B.G."/>
        </authorList>
    </citation>
    <scope>NUCLEOTIDE SEQUENCE [LARGE SCALE GENOMIC DNA]</scope>
    <source>
        <strain evidence="1 2">ATCC 44560</strain>
    </source>
</reference>
<dbReference type="KEGG" id="bor:COCMIDRAFT_107691"/>
<keyword evidence="2" id="KW-1185">Reference proteome</keyword>
<evidence type="ECO:0000313" key="2">
    <source>
        <dbReference type="Proteomes" id="UP000054032"/>
    </source>
</evidence>
<dbReference type="RefSeq" id="XP_007692608.1">
    <property type="nucleotide sequence ID" value="XM_007694418.1"/>
</dbReference>
<organism evidence="1 2">
    <name type="scientific">Bipolaris oryzae ATCC 44560</name>
    <dbReference type="NCBI Taxonomy" id="930090"/>
    <lineage>
        <taxon>Eukaryota</taxon>
        <taxon>Fungi</taxon>
        <taxon>Dikarya</taxon>
        <taxon>Ascomycota</taxon>
        <taxon>Pezizomycotina</taxon>
        <taxon>Dothideomycetes</taxon>
        <taxon>Pleosporomycetidae</taxon>
        <taxon>Pleosporales</taxon>
        <taxon>Pleosporineae</taxon>
        <taxon>Pleosporaceae</taxon>
        <taxon>Bipolaris</taxon>
    </lineage>
</organism>
<name>W6YZ94_COCMI</name>
<dbReference type="Proteomes" id="UP000054032">
    <property type="component" value="Unassembled WGS sequence"/>
</dbReference>
<protein>
    <submittedName>
        <fullName evidence="1">Uncharacterized protein</fullName>
    </submittedName>
</protein>
<dbReference type="EMBL" id="KI964134">
    <property type="protein sequence ID" value="EUC40859.1"/>
    <property type="molecule type" value="Genomic_DNA"/>
</dbReference>
<sequence>MAASLGTSTSKGNGHCGAQSHVIYYPAKTRYPTKLRIVIGLRIVVYSRYPTKRGKDRIDKIAGLKVIKI</sequence>
<evidence type="ECO:0000313" key="1">
    <source>
        <dbReference type="EMBL" id="EUC40859.1"/>
    </source>
</evidence>
<gene>
    <name evidence="1" type="ORF">COCMIDRAFT_107691</name>
</gene>